<dbReference type="EC" id="2.6.1.50" evidence="5"/>
<dbReference type="InterPro" id="IPR015422">
    <property type="entry name" value="PyrdxlP-dep_Trfase_small"/>
</dbReference>
<keyword evidence="5" id="KW-0808">Transferase</keyword>
<dbReference type="Proteomes" id="UP001272137">
    <property type="component" value="Unassembled WGS sequence"/>
</dbReference>
<name>A0AAW9CTK6_BURTH</name>
<dbReference type="CDD" id="cd00616">
    <property type="entry name" value="AHBA_syn"/>
    <property type="match status" value="1"/>
</dbReference>
<dbReference type="PANTHER" id="PTHR30244:SF34">
    <property type="entry name" value="DTDP-4-AMINO-4,6-DIDEOXYGALACTOSE TRANSAMINASE"/>
    <property type="match status" value="1"/>
</dbReference>
<comment type="caution">
    <text evidence="5">The sequence shown here is derived from an EMBL/GenBank/DDBJ whole genome shotgun (WGS) entry which is preliminary data.</text>
</comment>
<dbReference type="AlphaFoldDB" id="A0AAW9CTK6"/>
<dbReference type="EMBL" id="QXCT01000001">
    <property type="protein sequence ID" value="MDW9251124.1"/>
    <property type="molecule type" value="Genomic_DNA"/>
</dbReference>
<dbReference type="GO" id="GO:0047310">
    <property type="term" value="F:glutamine-scyllo-inositol transaminase activity"/>
    <property type="evidence" value="ECO:0007669"/>
    <property type="project" value="UniProtKB-EC"/>
</dbReference>
<dbReference type="Gene3D" id="3.40.640.10">
    <property type="entry name" value="Type I PLP-dependent aspartate aminotransferase-like (Major domain)"/>
    <property type="match status" value="1"/>
</dbReference>
<feature type="active site" description="Proton acceptor" evidence="2">
    <location>
        <position position="211"/>
    </location>
</feature>
<reference evidence="5" key="1">
    <citation type="submission" date="2018-08" db="EMBL/GenBank/DDBJ databases">
        <title>Identification of Burkholderia cepacia strains that express a Burkholderia pseudomallei-like capsular polysaccharide.</title>
        <authorList>
            <person name="Burtnick M.N."/>
            <person name="Vongsouvath M."/>
            <person name="Newton P."/>
            <person name="Wuthiekanun V."/>
            <person name="Limmathurotsakul D."/>
            <person name="Brett P.J."/>
            <person name="Chantratita N."/>
            <person name="Dance D.A."/>
        </authorList>
    </citation>
    <scope>NUCLEOTIDE SEQUENCE</scope>
    <source>
        <strain evidence="5">SBXCC001</strain>
    </source>
</reference>
<dbReference type="InterPro" id="IPR015421">
    <property type="entry name" value="PyrdxlP-dep_Trfase_major"/>
</dbReference>
<evidence type="ECO:0000256" key="2">
    <source>
        <dbReference type="PIRSR" id="PIRSR000390-1"/>
    </source>
</evidence>
<dbReference type="InterPro" id="IPR000653">
    <property type="entry name" value="DegT/StrS_aminotransferase"/>
</dbReference>
<protein>
    <submittedName>
        <fullName evidence="5">Scyllo-inosose aminotransferase</fullName>
        <ecNumber evidence="5">2.6.1.50</ecNumber>
    </submittedName>
</protein>
<evidence type="ECO:0000313" key="6">
    <source>
        <dbReference type="Proteomes" id="UP001272137"/>
    </source>
</evidence>
<dbReference type="GO" id="GO:0030170">
    <property type="term" value="F:pyridoxal phosphate binding"/>
    <property type="evidence" value="ECO:0007669"/>
    <property type="project" value="TreeGrafter"/>
</dbReference>
<comment type="similarity">
    <text evidence="1 4">Belongs to the DegT/DnrJ/EryC1 family.</text>
</comment>
<dbReference type="GO" id="GO:0000271">
    <property type="term" value="P:polysaccharide biosynthetic process"/>
    <property type="evidence" value="ECO:0007669"/>
    <property type="project" value="TreeGrafter"/>
</dbReference>
<evidence type="ECO:0000256" key="4">
    <source>
        <dbReference type="RuleBase" id="RU004508"/>
    </source>
</evidence>
<evidence type="ECO:0000313" key="5">
    <source>
        <dbReference type="EMBL" id="MDW9251124.1"/>
    </source>
</evidence>
<dbReference type="PIRSF" id="PIRSF000390">
    <property type="entry name" value="PLP_StrS"/>
    <property type="match status" value="1"/>
</dbReference>
<sequence length="442" mass="48584">MSEKWMKSQLDQRLALQGGRKVRDRAWPAWPSYDADTERALNSVLRSGRWTISGPHMGEMSRERTFARQFAEYCDSRYCTPVTSGTASLTIALLALGVGGGDEVLIPGLTWVACASATMAAGAVPVMVDIDPQTLAMSVEAARQAITERTAAVLLVHPYCRVADLEGFLALSKAFNIPLVEDCSQAHGARWRGHRVGSLGAIGCFSMQQSKVLTSGEGGAVVTNDRALYERMEQLRADGRMFAPNPQRGSLELVEVGRVQGHNFCLGEFQSALLLDRLVHLDEQNAQRRQFADALRQKLHATNLAWLPVQDAETEPTYYNLVLELNMDQFGSNSVDAVTRAMTAELGVQVSPVYRPMNQHPLYCPLLSSRYHGDAVRAAALDPTRFDLPNAQAVRERFITLPNWVLLAGEQGVEDIATALRKVAACREALEDHEQGVSTQAF</sequence>
<evidence type="ECO:0000256" key="1">
    <source>
        <dbReference type="ARBA" id="ARBA00037999"/>
    </source>
</evidence>
<accession>A0AAW9CTK6</accession>
<dbReference type="Gene3D" id="3.90.1150.10">
    <property type="entry name" value="Aspartate Aminotransferase, domain 1"/>
    <property type="match status" value="1"/>
</dbReference>
<keyword evidence="5" id="KW-0032">Aminotransferase</keyword>
<feature type="modified residue" description="N6-(pyridoxal phosphate)lysine" evidence="3">
    <location>
        <position position="211"/>
    </location>
</feature>
<evidence type="ECO:0000256" key="3">
    <source>
        <dbReference type="PIRSR" id="PIRSR000390-2"/>
    </source>
</evidence>
<dbReference type="SUPFAM" id="SSF53383">
    <property type="entry name" value="PLP-dependent transferases"/>
    <property type="match status" value="1"/>
</dbReference>
<gene>
    <name evidence="5" type="primary">stsC</name>
    <name evidence="5" type="ORF">C7S16_4291</name>
</gene>
<proteinExistence type="inferred from homology"/>
<dbReference type="InterPro" id="IPR015424">
    <property type="entry name" value="PyrdxlP-dep_Trfase"/>
</dbReference>
<organism evidence="5 6">
    <name type="scientific">Burkholderia thailandensis</name>
    <dbReference type="NCBI Taxonomy" id="57975"/>
    <lineage>
        <taxon>Bacteria</taxon>
        <taxon>Pseudomonadati</taxon>
        <taxon>Pseudomonadota</taxon>
        <taxon>Betaproteobacteria</taxon>
        <taxon>Burkholderiales</taxon>
        <taxon>Burkholderiaceae</taxon>
        <taxon>Burkholderia</taxon>
        <taxon>pseudomallei group</taxon>
    </lineage>
</organism>
<keyword evidence="3 4" id="KW-0663">Pyridoxal phosphate</keyword>
<dbReference type="PANTHER" id="PTHR30244">
    <property type="entry name" value="TRANSAMINASE"/>
    <property type="match status" value="1"/>
</dbReference>
<dbReference type="Pfam" id="PF01041">
    <property type="entry name" value="DegT_DnrJ_EryC1"/>
    <property type="match status" value="1"/>
</dbReference>